<comment type="similarity">
    <text evidence="1">Belongs to the metallo-beta-lactamase superfamily.</text>
</comment>
<accession>A0ABQ8FV23</accession>
<evidence type="ECO:0000313" key="6">
    <source>
        <dbReference type="EMBL" id="KAH7028442.1"/>
    </source>
</evidence>
<dbReference type="Proteomes" id="UP000774617">
    <property type="component" value="Unassembled WGS sequence"/>
</dbReference>
<keyword evidence="4" id="KW-0862">Zinc</keyword>
<evidence type="ECO:0000256" key="2">
    <source>
        <dbReference type="ARBA" id="ARBA00022723"/>
    </source>
</evidence>
<dbReference type="InterPro" id="IPR036866">
    <property type="entry name" value="RibonucZ/Hydroxyglut_hydro"/>
</dbReference>
<organism evidence="6 7">
    <name type="scientific">Macrophomina phaseolina</name>
    <dbReference type="NCBI Taxonomy" id="35725"/>
    <lineage>
        <taxon>Eukaryota</taxon>
        <taxon>Fungi</taxon>
        <taxon>Dikarya</taxon>
        <taxon>Ascomycota</taxon>
        <taxon>Pezizomycotina</taxon>
        <taxon>Dothideomycetes</taxon>
        <taxon>Dothideomycetes incertae sedis</taxon>
        <taxon>Botryosphaeriales</taxon>
        <taxon>Botryosphaeriaceae</taxon>
        <taxon>Macrophomina</taxon>
    </lineage>
</organism>
<dbReference type="SMART" id="SM00849">
    <property type="entry name" value="Lactamase_B"/>
    <property type="match status" value="1"/>
</dbReference>
<dbReference type="InterPro" id="IPR051013">
    <property type="entry name" value="MBL_superfamily_lactonases"/>
</dbReference>
<keyword evidence="3" id="KW-0378">Hydrolase</keyword>
<dbReference type="EMBL" id="JAGTJR010000049">
    <property type="protein sequence ID" value="KAH7028442.1"/>
    <property type="molecule type" value="Genomic_DNA"/>
</dbReference>
<dbReference type="InterPro" id="IPR001279">
    <property type="entry name" value="Metallo-B-lactamas"/>
</dbReference>
<evidence type="ECO:0000259" key="5">
    <source>
        <dbReference type="SMART" id="SM00849"/>
    </source>
</evidence>
<evidence type="ECO:0000313" key="7">
    <source>
        <dbReference type="Proteomes" id="UP000774617"/>
    </source>
</evidence>
<evidence type="ECO:0000256" key="3">
    <source>
        <dbReference type="ARBA" id="ARBA00022801"/>
    </source>
</evidence>
<dbReference type="CDD" id="cd07730">
    <property type="entry name" value="metallo-hydrolase-like_MBL-fold"/>
    <property type="match status" value="1"/>
</dbReference>
<comment type="caution">
    <text evidence="6">The sequence shown here is derived from an EMBL/GenBank/DDBJ whole genome shotgun (WGS) entry which is preliminary data.</text>
</comment>
<evidence type="ECO:0000256" key="1">
    <source>
        <dbReference type="ARBA" id="ARBA00007749"/>
    </source>
</evidence>
<sequence>MEHAHNPPNLHIPHSHNTVTVSIIDTTSHMSKFPSWTFVEPQIPGFTEMDVRAFSFLIQHASSGNRYDTLLFDLGVRKDWENCPTSFVEGIKQAGCKIEVEKDVATILRENGQALTDVGGIVWSHWHFDHVGDPGTFPSTTDVIVGPGFKSHHVPAFPTIAHSQVDERAWKGRKLREIDFAADGRGLKIGRFEAFDLYGDGSFYLLNTPGHTIGHMSALARTTVDPPTFIFMGGDIAHHGGEFRPTEYIPLPREISPNPLKHALLRPPPTCPGDIFVSIHPKKSRTEPFFNPTTAEGGWHLSAAEATHSIEKMIEFDAYDNIFPVIAHDNSLLDVVDFYPKTANDWLAKGWKDKSRWEFLSSFDPGN</sequence>
<dbReference type="PANTHER" id="PTHR42978">
    <property type="entry name" value="QUORUM-QUENCHING LACTONASE YTNP-RELATED-RELATED"/>
    <property type="match status" value="1"/>
</dbReference>
<keyword evidence="2" id="KW-0479">Metal-binding</keyword>
<dbReference type="SUPFAM" id="SSF56281">
    <property type="entry name" value="Metallo-hydrolase/oxidoreductase"/>
    <property type="match status" value="1"/>
</dbReference>
<dbReference type="PANTHER" id="PTHR42978:SF5">
    <property type="entry name" value="METALLO-BETA-LACTAMASE DOMAIN-CONTAINING PROTEIN"/>
    <property type="match status" value="1"/>
</dbReference>
<dbReference type="Gene3D" id="3.60.15.10">
    <property type="entry name" value="Ribonuclease Z/Hydroxyacylglutathione hydrolase-like"/>
    <property type="match status" value="1"/>
</dbReference>
<evidence type="ECO:0000256" key="4">
    <source>
        <dbReference type="ARBA" id="ARBA00022833"/>
    </source>
</evidence>
<protein>
    <submittedName>
        <fullName evidence="6">Metallo-beta-lactamase superfamily protein</fullName>
    </submittedName>
</protein>
<reference evidence="6 7" key="1">
    <citation type="journal article" date="2021" name="Nat. Commun.">
        <title>Genetic determinants of endophytism in the Arabidopsis root mycobiome.</title>
        <authorList>
            <person name="Mesny F."/>
            <person name="Miyauchi S."/>
            <person name="Thiergart T."/>
            <person name="Pickel B."/>
            <person name="Atanasova L."/>
            <person name="Karlsson M."/>
            <person name="Huettel B."/>
            <person name="Barry K.W."/>
            <person name="Haridas S."/>
            <person name="Chen C."/>
            <person name="Bauer D."/>
            <person name="Andreopoulos W."/>
            <person name="Pangilinan J."/>
            <person name="LaButti K."/>
            <person name="Riley R."/>
            <person name="Lipzen A."/>
            <person name="Clum A."/>
            <person name="Drula E."/>
            <person name="Henrissat B."/>
            <person name="Kohler A."/>
            <person name="Grigoriev I.V."/>
            <person name="Martin F.M."/>
            <person name="Hacquard S."/>
        </authorList>
    </citation>
    <scope>NUCLEOTIDE SEQUENCE [LARGE SCALE GENOMIC DNA]</scope>
    <source>
        <strain evidence="6 7">MPI-SDFR-AT-0080</strain>
    </source>
</reference>
<proteinExistence type="inferred from homology"/>
<gene>
    <name evidence="6" type="ORF">B0J12DRAFT_633890</name>
</gene>
<dbReference type="Pfam" id="PF00753">
    <property type="entry name" value="Lactamase_B"/>
    <property type="match status" value="1"/>
</dbReference>
<name>A0ABQ8FV23_9PEZI</name>
<keyword evidence="7" id="KW-1185">Reference proteome</keyword>
<feature type="domain" description="Metallo-beta-lactamase" evidence="5">
    <location>
        <begin position="52"/>
        <end position="280"/>
    </location>
</feature>